<proteinExistence type="predicted"/>
<comment type="caution">
    <text evidence="2">The sequence shown here is derived from an EMBL/GenBank/DDBJ whole genome shotgun (WGS) entry which is preliminary data.</text>
</comment>
<dbReference type="InterPro" id="IPR007076">
    <property type="entry name" value="TfoX_N"/>
</dbReference>
<reference evidence="2 3" key="1">
    <citation type="submission" date="2015-03" db="EMBL/GenBank/DDBJ databases">
        <authorList>
            <person name="Hassan Y."/>
            <person name="Lepp D."/>
            <person name="Li X.-Z."/>
            <person name="Zhou T."/>
        </authorList>
    </citation>
    <scope>NUCLEOTIDE SEQUENCE [LARGE SCALE GENOMIC DNA]</scope>
    <source>
        <strain evidence="2 3">IPL18</strain>
    </source>
</reference>
<evidence type="ECO:0000313" key="2">
    <source>
        <dbReference type="EMBL" id="KKB09869.1"/>
    </source>
</evidence>
<dbReference type="SUPFAM" id="SSF159894">
    <property type="entry name" value="YgaC/TfoX-N like"/>
    <property type="match status" value="1"/>
</dbReference>
<accession>A0A0F5FLU0</accession>
<evidence type="ECO:0000313" key="3">
    <source>
        <dbReference type="Proteomes" id="UP000033649"/>
    </source>
</evidence>
<evidence type="ECO:0000259" key="1">
    <source>
        <dbReference type="Pfam" id="PF04993"/>
    </source>
</evidence>
<sequence>MACDALAERIRSVLPPALLVREQKMFGGIAFMVDGNMLVCPTREGQLIVRVGKDGMAAALEQPGAATMDMAGRRMSGFVVVDGDALEDDAALEGWLTSALAFVRSLPAK</sequence>
<dbReference type="PATRIC" id="fig|429727.3.peg.1768"/>
<dbReference type="Proteomes" id="UP000033649">
    <property type="component" value="Unassembled WGS sequence"/>
</dbReference>
<keyword evidence="3" id="KW-1185">Reference proteome</keyword>
<dbReference type="Pfam" id="PF04993">
    <property type="entry name" value="TfoX_N"/>
    <property type="match status" value="1"/>
</dbReference>
<organism evidence="2 3">
    <name type="scientific">Devosia chinhatensis</name>
    <dbReference type="NCBI Taxonomy" id="429727"/>
    <lineage>
        <taxon>Bacteria</taxon>
        <taxon>Pseudomonadati</taxon>
        <taxon>Pseudomonadota</taxon>
        <taxon>Alphaproteobacteria</taxon>
        <taxon>Hyphomicrobiales</taxon>
        <taxon>Devosiaceae</taxon>
        <taxon>Devosia</taxon>
    </lineage>
</organism>
<name>A0A0F5FLU0_9HYPH</name>
<dbReference type="Gene3D" id="3.30.1460.30">
    <property type="entry name" value="YgaC/TfoX-N like chaperone"/>
    <property type="match status" value="1"/>
</dbReference>
<dbReference type="EMBL" id="JZEY01000054">
    <property type="protein sequence ID" value="KKB09869.1"/>
    <property type="molecule type" value="Genomic_DNA"/>
</dbReference>
<dbReference type="STRING" id="429727.VE26_08560"/>
<feature type="domain" description="TfoX N-terminal" evidence="1">
    <location>
        <begin position="20"/>
        <end position="102"/>
    </location>
</feature>
<dbReference type="OrthoDB" id="214902at2"/>
<gene>
    <name evidence="2" type="ORF">VE26_08560</name>
</gene>
<protein>
    <recommendedName>
        <fullName evidence="1">TfoX N-terminal domain-containing protein</fullName>
    </recommendedName>
</protein>
<dbReference type="AlphaFoldDB" id="A0A0F5FLU0"/>